<dbReference type="InterPro" id="IPR019684">
    <property type="entry name" value="HofP"/>
</dbReference>
<protein>
    <submittedName>
        <fullName evidence="2">HofP DNA utilization family protein</fullName>
    </submittedName>
</protein>
<organism evidence="2 3">
    <name type="scientific">Pseudocitrobacter cyperus</name>
    <dbReference type="NCBI Taxonomy" id="3112843"/>
    <lineage>
        <taxon>Bacteria</taxon>
        <taxon>Pseudomonadati</taxon>
        <taxon>Pseudomonadota</taxon>
        <taxon>Gammaproteobacteria</taxon>
        <taxon>Enterobacterales</taxon>
        <taxon>Enterobacteriaceae</taxon>
        <taxon>Pseudocitrobacter</taxon>
    </lineage>
</organism>
<dbReference type="EMBL" id="JAYMYY010000005">
    <property type="protein sequence ID" value="MEO3991638.1"/>
    <property type="molecule type" value="Genomic_DNA"/>
</dbReference>
<proteinExistence type="predicted"/>
<evidence type="ECO:0000313" key="2">
    <source>
        <dbReference type="EMBL" id="MEO3991638.1"/>
    </source>
</evidence>
<gene>
    <name evidence="2" type="ORF">VSR74_17675</name>
</gene>
<dbReference type="Proteomes" id="UP001444146">
    <property type="component" value="Unassembled WGS sequence"/>
</dbReference>
<reference evidence="2 3" key="1">
    <citation type="submission" date="2024-01" db="EMBL/GenBank/DDBJ databases">
        <title>Pseudocitrobacter sp. Endophytic strain Cyp-38L.</title>
        <authorList>
            <person name="Amer M.A."/>
            <person name="Hamed S.M."/>
        </authorList>
    </citation>
    <scope>NUCLEOTIDE SEQUENCE [LARGE SCALE GENOMIC DNA]</scope>
    <source>
        <strain evidence="2 3">Cyp38S</strain>
    </source>
</reference>
<comment type="caution">
    <text evidence="2">The sequence shown here is derived from an EMBL/GenBank/DDBJ whole genome shotgun (WGS) entry which is preliminary data.</text>
</comment>
<sequence>MMGIDPRCVIVLLAPLLLAMRDPFVPVDDPCHTAQLSLLQYAGHVDDGLRQIGFLRDEKGQWRRVERDAMLNSRWRIAEITAENLTLNLGAECDPSHWRVIKGENTNDKKDKPAGAVTAATVGSQQKRVAGGG</sequence>
<dbReference type="Pfam" id="PF10748">
    <property type="entry name" value="HofP"/>
    <property type="match status" value="1"/>
</dbReference>
<evidence type="ECO:0000256" key="1">
    <source>
        <dbReference type="SAM" id="MobiDB-lite"/>
    </source>
</evidence>
<name>A0ABV0HMX3_9ENTR</name>
<accession>A0ABV0HMX3</accession>
<feature type="compositionally biased region" description="Basic and acidic residues" evidence="1">
    <location>
        <begin position="103"/>
        <end position="113"/>
    </location>
</feature>
<keyword evidence="3" id="KW-1185">Reference proteome</keyword>
<feature type="region of interest" description="Disordered" evidence="1">
    <location>
        <begin position="103"/>
        <end position="133"/>
    </location>
</feature>
<dbReference type="RefSeq" id="WP_347795925.1">
    <property type="nucleotide sequence ID" value="NZ_JAYMYY010000005.1"/>
</dbReference>
<evidence type="ECO:0000313" key="3">
    <source>
        <dbReference type="Proteomes" id="UP001444146"/>
    </source>
</evidence>